<dbReference type="PANTHER" id="PTHR30558:SF3">
    <property type="entry name" value="BIOPOLYMER TRANSPORT PROTEIN EXBD-RELATED"/>
    <property type="match status" value="1"/>
</dbReference>
<keyword evidence="10" id="KW-1185">Reference proteome</keyword>
<dbReference type="Proteomes" id="UP000189674">
    <property type="component" value="Chromosome"/>
</dbReference>
<proteinExistence type="inferred from homology"/>
<evidence type="ECO:0000256" key="6">
    <source>
        <dbReference type="ARBA" id="ARBA00023136"/>
    </source>
</evidence>
<evidence type="ECO:0000256" key="3">
    <source>
        <dbReference type="ARBA" id="ARBA00022475"/>
    </source>
</evidence>
<dbReference type="GO" id="GO:0015031">
    <property type="term" value="P:protein transport"/>
    <property type="evidence" value="ECO:0007669"/>
    <property type="project" value="UniProtKB-KW"/>
</dbReference>
<feature type="transmembrane region" description="Helical" evidence="8">
    <location>
        <begin position="20"/>
        <end position="39"/>
    </location>
</feature>
<dbReference type="RefSeq" id="WP_146661409.1">
    <property type="nucleotide sequence ID" value="NZ_CP019791.1"/>
</dbReference>
<sequence length="155" mass="17101">MLYTSRKKSDASQCDLTPIIDIVFLLIIFFMIVCTFISAENFEVEIPDDIETAQDAQVDPPQTVTLTAMLEDGEVVYAVGSARISVPASGELLGSLTDQLDAQLAKLPEDKRLVDLRIDKDIPYKYCQNVLAAINRSSASKINIAVTKEKRFAAE</sequence>
<dbReference type="PANTHER" id="PTHR30558">
    <property type="entry name" value="EXBD MEMBRANE COMPONENT OF PMF-DRIVEN MACROMOLECULE IMPORT SYSTEM"/>
    <property type="match status" value="1"/>
</dbReference>
<keyword evidence="4 7" id="KW-0812">Transmembrane</keyword>
<name>A0A1U9NKH1_9BACT</name>
<evidence type="ECO:0000256" key="5">
    <source>
        <dbReference type="ARBA" id="ARBA00022989"/>
    </source>
</evidence>
<dbReference type="GO" id="GO:0022857">
    <property type="term" value="F:transmembrane transporter activity"/>
    <property type="evidence" value="ECO:0007669"/>
    <property type="project" value="InterPro"/>
</dbReference>
<keyword evidence="7" id="KW-0653">Protein transport</keyword>
<keyword evidence="3" id="KW-1003">Cell membrane</keyword>
<keyword evidence="5 8" id="KW-1133">Transmembrane helix</keyword>
<dbReference type="KEGG" id="alus:STSP2_01581"/>
<protein>
    <submittedName>
        <fullName evidence="9">Protein TolR</fullName>
    </submittedName>
</protein>
<dbReference type="Pfam" id="PF02472">
    <property type="entry name" value="ExbD"/>
    <property type="match status" value="1"/>
</dbReference>
<evidence type="ECO:0000256" key="2">
    <source>
        <dbReference type="ARBA" id="ARBA00005811"/>
    </source>
</evidence>
<evidence type="ECO:0000256" key="4">
    <source>
        <dbReference type="ARBA" id="ARBA00022692"/>
    </source>
</evidence>
<accession>A0A1U9NKH1</accession>
<dbReference type="GO" id="GO:0005886">
    <property type="term" value="C:plasma membrane"/>
    <property type="evidence" value="ECO:0007669"/>
    <property type="project" value="UniProtKB-SubCell"/>
</dbReference>
<comment type="subcellular location">
    <subcellularLocation>
        <location evidence="1">Cell membrane</location>
        <topology evidence="1">Single-pass membrane protein</topology>
    </subcellularLocation>
    <subcellularLocation>
        <location evidence="7">Cell membrane</location>
        <topology evidence="7">Single-pass type II membrane protein</topology>
    </subcellularLocation>
</comment>
<evidence type="ECO:0000256" key="8">
    <source>
        <dbReference type="SAM" id="Phobius"/>
    </source>
</evidence>
<dbReference type="STRING" id="1936003.STSP2_01581"/>
<gene>
    <name evidence="9" type="ORF">STSP2_01581</name>
</gene>
<reference evidence="10" key="1">
    <citation type="submission" date="2017-02" db="EMBL/GenBank/DDBJ databases">
        <title>Comparative genomics and description of representatives of a novel lineage of planctomycetes thriving in anoxic sediments.</title>
        <authorList>
            <person name="Spring S."/>
            <person name="Bunk B."/>
            <person name="Sproer C."/>
        </authorList>
    </citation>
    <scope>NUCLEOTIDE SEQUENCE [LARGE SCALE GENOMIC DNA]</scope>
    <source>
        <strain evidence="10">ST-NAGAB-D1</strain>
    </source>
</reference>
<keyword evidence="6 8" id="KW-0472">Membrane</keyword>
<evidence type="ECO:0000313" key="10">
    <source>
        <dbReference type="Proteomes" id="UP000189674"/>
    </source>
</evidence>
<evidence type="ECO:0000313" key="9">
    <source>
        <dbReference type="EMBL" id="AQT68421.1"/>
    </source>
</evidence>
<comment type="similarity">
    <text evidence="2 7">Belongs to the ExbD/TolR family.</text>
</comment>
<dbReference type="EMBL" id="CP019791">
    <property type="protein sequence ID" value="AQT68421.1"/>
    <property type="molecule type" value="Genomic_DNA"/>
</dbReference>
<evidence type="ECO:0000256" key="1">
    <source>
        <dbReference type="ARBA" id="ARBA00004162"/>
    </source>
</evidence>
<dbReference type="AlphaFoldDB" id="A0A1U9NKH1"/>
<dbReference type="InterPro" id="IPR003400">
    <property type="entry name" value="ExbD"/>
</dbReference>
<evidence type="ECO:0000256" key="7">
    <source>
        <dbReference type="RuleBase" id="RU003879"/>
    </source>
</evidence>
<organism evidence="9 10">
    <name type="scientific">Anaerohalosphaera lusitana</name>
    <dbReference type="NCBI Taxonomy" id="1936003"/>
    <lineage>
        <taxon>Bacteria</taxon>
        <taxon>Pseudomonadati</taxon>
        <taxon>Planctomycetota</taxon>
        <taxon>Phycisphaerae</taxon>
        <taxon>Sedimentisphaerales</taxon>
        <taxon>Anaerohalosphaeraceae</taxon>
        <taxon>Anaerohalosphaera</taxon>
    </lineage>
</organism>
<keyword evidence="7" id="KW-0813">Transport</keyword>